<accession>A0A6L7FZ04</accession>
<dbReference type="EMBL" id="WUMU01000003">
    <property type="protein sequence ID" value="MXN16975.1"/>
    <property type="molecule type" value="Genomic_DNA"/>
</dbReference>
<keyword evidence="4" id="KW-1185">Reference proteome</keyword>
<dbReference type="GO" id="GO:0016491">
    <property type="term" value="F:oxidoreductase activity"/>
    <property type="evidence" value="ECO:0007669"/>
    <property type="project" value="UniProtKB-KW"/>
</dbReference>
<comment type="caution">
    <text evidence="3">The sequence shown here is derived from an EMBL/GenBank/DDBJ whole genome shotgun (WGS) entry which is preliminary data.</text>
</comment>
<reference evidence="3 4" key="1">
    <citation type="submission" date="2019-12" db="EMBL/GenBank/DDBJ databases">
        <authorList>
            <person name="Li M."/>
        </authorList>
    </citation>
    <scope>NUCLEOTIDE SEQUENCE [LARGE SCALE GENOMIC DNA]</scope>
    <source>
        <strain evidence="3 4">GBMRC 2024</strain>
    </source>
</reference>
<evidence type="ECO:0000259" key="2">
    <source>
        <dbReference type="PROSITE" id="PS50206"/>
    </source>
</evidence>
<feature type="domain" description="Rhodanese" evidence="2">
    <location>
        <begin position="44"/>
        <end position="80"/>
    </location>
</feature>
<evidence type="ECO:0000256" key="1">
    <source>
        <dbReference type="ARBA" id="ARBA00023002"/>
    </source>
</evidence>
<protein>
    <submittedName>
        <fullName evidence="3">FAD-dependent oxidoreductase</fullName>
    </submittedName>
</protein>
<dbReference type="AlphaFoldDB" id="A0A6L7FZ04"/>
<dbReference type="PANTHER" id="PTHR13847">
    <property type="entry name" value="SARCOSINE DEHYDROGENASE-RELATED"/>
    <property type="match status" value="1"/>
</dbReference>
<gene>
    <name evidence="3" type="ORF">GR170_03950</name>
</gene>
<dbReference type="RefSeq" id="WP_160891835.1">
    <property type="nucleotide sequence ID" value="NZ_WUMU01000003.1"/>
</dbReference>
<dbReference type="InterPro" id="IPR001763">
    <property type="entry name" value="Rhodanese-like_dom"/>
</dbReference>
<dbReference type="PRINTS" id="PR00411">
    <property type="entry name" value="PNDRDTASEI"/>
</dbReference>
<dbReference type="Proteomes" id="UP000477911">
    <property type="component" value="Unassembled WGS sequence"/>
</dbReference>
<dbReference type="Pfam" id="PF01266">
    <property type="entry name" value="DAO"/>
    <property type="match status" value="1"/>
</dbReference>
<name>A0A6L7FZ04_9RHOB</name>
<dbReference type="Gene3D" id="3.30.9.10">
    <property type="entry name" value="D-Amino Acid Oxidase, subunit A, domain 2"/>
    <property type="match status" value="1"/>
</dbReference>
<dbReference type="InterPro" id="IPR036188">
    <property type="entry name" value="FAD/NAD-bd_sf"/>
</dbReference>
<keyword evidence="1" id="KW-0560">Oxidoreductase</keyword>
<dbReference type="SUPFAM" id="SSF51905">
    <property type="entry name" value="FAD/NAD(P)-binding domain"/>
    <property type="match status" value="1"/>
</dbReference>
<dbReference type="GO" id="GO:0005737">
    <property type="term" value="C:cytoplasm"/>
    <property type="evidence" value="ECO:0007669"/>
    <property type="project" value="TreeGrafter"/>
</dbReference>
<sequence>MAPASYAGNGEHTGSYYAASANPAPERPALKGAIEADVCVVGAGYSGLSTALHLAEKGYKVTLLEGARVGWGASGRNGGQIVNGLNASLQTIGRRYGADTARFVAGLALEGGNIIRERVATYGIQCDLKPGNVFTAMNGRHMKELEEMLELWQGYGLNCLEMLDREALSRHVKSDLYTGGMIDHMGGHMHPLNLALGEAAALESLGGTIHEHSAVLSVDTDAARPVVRTADGQVTARILVLAGNAYLGNAVPALANRVMPVSTQVMATKPLGEALARELMPADTCVEDLRYVLDYYRMSADHRLLFGGGVVYGGRDPADIRKSLIGNLARVFPQLADVQIDHAWSGNFALSFSRVPQMGRLGPATYFAQGYSGHGITGSHMYGKILAEAIHGDTTRFDTFAALPWIPFPGGRTFRVPYTVMGAWWYSLRDRLGV</sequence>
<dbReference type="InterPro" id="IPR006076">
    <property type="entry name" value="FAD-dep_OxRdtase"/>
</dbReference>
<evidence type="ECO:0000313" key="3">
    <source>
        <dbReference type="EMBL" id="MXN16975.1"/>
    </source>
</evidence>
<dbReference type="PANTHER" id="PTHR13847:SF275">
    <property type="entry name" value="GAMMA-GLUTAMYLPUTRESCINE OXIDOREDUCTASE"/>
    <property type="match status" value="1"/>
</dbReference>
<proteinExistence type="predicted"/>
<dbReference type="PROSITE" id="PS50206">
    <property type="entry name" value="RHODANESE_3"/>
    <property type="match status" value="1"/>
</dbReference>
<organism evidence="3 4">
    <name type="scientific">Pseudooceanicola albus</name>
    <dbReference type="NCBI Taxonomy" id="2692189"/>
    <lineage>
        <taxon>Bacteria</taxon>
        <taxon>Pseudomonadati</taxon>
        <taxon>Pseudomonadota</taxon>
        <taxon>Alphaproteobacteria</taxon>
        <taxon>Rhodobacterales</taxon>
        <taxon>Paracoccaceae</taxon>
        <taxon>Pseudooceanicola</taxon>
    </lineage>
</organism>
<evidence type="ECO:0000313" key="4">
    <source>
        <dbReference type="Proteomes" id="UP000477911"/>
    </source>
</evidence>
<dbReference type="Gene3D" id="3.50.50.60">
    <property type="entry name" value="FAD/NAD(P)-binding domain"/>
    <property type="match status" value="1"/>
</dbReference>